<sequence>EKNHHSGSIPPDGTALPDPEFRSVKRGNPDTYLDSVPTNTQHWSLPSGKFVEEIYEEGIRMAIEPQTSAGAQNDHKRIKKNKNVADLPDDQTHSKKPLMESHQNHNSTSNLFTKFNCEEDVDIESEYYDARKRHKIFYSWEDVIDKVDFRDTSKEDWIVESYNLSNEFRNFQQLTIRQVKETPYLCYKQDIQKILCLSNIMFIERTKPSYLTVTSAIWNKIFRRQLPPSLPPVVNNMALEYSSMLNSFTLLSDIQDVWCANFSKVAELNDQDKDKFCQAQIIFRNFLLLSSKGVNSNNEDTFVHETLHDLFKEIFHDSMFELIWANSESSVSKNRRSSSSSDKENFRGKKPDFKILTNTRDEILFGEAKPKDSSSILINKDFVKLSNFQANALDELVKRYGNRIGLVSFGIWVCGARIRVYEMDINYDGIYRMFLTANVFTPTEQGQFLSLVPVLETLYNVKDHISETLEVIASSTPPSPSRSTYCRMSISSPKSVKIAIIGLPSK</sequence>
<feature type="non-terminal residue" evidence="2">
    <location>
        <position position="1"/>
    </location>
</feature>
<dbReference type="AlphaFoldDB" id="A0A9N9E824"/>
<gene>
    <name evidence="2" type="ORF">FMOSSE_LOCUS12092</name>
</gene>
<feature type="region of interest" description="Disordered" evidence="1">
    <location>
        <begin position="1"/>
        <end position="43"/>
    </location>
</feature>
<dbReference type="EMBL" id="CAJVPP010005400">
    <property type="protein sequence ID" value="CAG8664375.1"/>
    <property type="molecule type" value="Genomic_DNA"/>
</dbReference>
<name>A0A9N9E824_FUNMO</name>
<evidence type="ECO:0000313" key="3">
    <source>
        <dbReference type="Proteomes" id="UP000789375"/>
    </source>
</evidence>
<evidence type="ECO:0000313" key="2">
    <source>
        <dbReference type="EMBL" id="CAG8664375.1"/>
    </source>
</evidence>
<reference evidence="2" key="1">
    <citation type="submission" date="2021-06" db="EMBL/GenBank/DDBJ databases">
        <authorList>
            <person name="Kallberg Y."/>
            <person name="Tangrot J."/>
            <person name="Rosling A."/>
        </authorList>
    </citation>
    <scope>NUCLEOTIDE SEQUENCE</scope>
    <source>
        <strain evidence="2">87-6 pot B 2015</strain>
    </source>
</reference>
<dbReference type="Proteomes" id="UP000789375">
    <property type="component" value="Unassembled WGS sequence"/>
</dbReference>
<feature type="compositionally biased region" description="Basic and acidic residues" evidence="1">
    <location>
        <begin position="90"/>
        <end position="103"/>
    </location>
</feature>
<evidence type="ECO:0000256" key="1">
    <source>
        <dbReference type="SAM" id="MobiDB-lite"/>
    </source>
</evidence>
<feature type="region of interest" description="Disordered" evidence="1">
    <location>
        <begin position="65"/>
        <end position="107"/>
    </location>
</feature>
<protein>
    <submittedName>
        <fullName evidence="2">12220_t:CDS:1</fullName>
    </submittedName>
</protein>
<organism evidence="2 3">
    <name type="scientific">Funneliformis mosseae</name>
    <name type="common">Endomycorrhizal fungus</name>
    <name type="synonym">Glomus mosseae</name>
    <dbReference type="NCBI Taxonomy" id="27381"/>
    <lineage>
        <taxon>Eukaryota</taxon>
        <taxon>Fungi</taxon>
        <taxon>Fungi incertae sedis</taxon>
        <taxon>Mucoromycota</taxon>
        <taxon>Glomeromycotina</taxon>
        <taxon>Glomeromycetes</taxon>
        <taxon>Glomerales</taxon>
        <taxon>Glomeraceae</taxon>
        <taxon>Funneliformis</taxon>
    </lineage>
</organism>
<proteinExistence type="predicted"/>
<keyword evidence="3" id="KW-1185">Reference proteome</keyword>
<accession>A0A9N9E824</accession>
<comment type="caution">
    <text evidence="2">The sequence shown here is derived from an EMBL/GenBank/DDBJ whole genome shotgun (WGS) entry which is preliminary data.</text>
</comment>